<keyword evidence="5" id="KW-1185">Reference proteome</keyword>
<proteinExistence type="predicted"/>
<evidence type="ECO:0000259" key="3">
    <source>
        <dbReference type="Pfam" id="PF02517"/>
    </source>
</evidence>
<dbReference type="Proteomes" id="UP001595921">
    <property type="component" value="Unassembled WGS sequence"/>
</dbReference>
<feature type="transmembrane region" description="Helical" evidence="2">
    <location>
        <begin position="85"/>
        <end position="107"/>
    </location>
</feature>
<name>A0ABD5PAY4_9EURY</name>
<feature type="transmembrane region" description="Helical" evidence="2">
    <location>
        <begin position="113"/>
        <end position="134"/>
    </location>
</feature>
<feature type="transmembrane region" description="Helical" evidence="2">
    <location>
        <begin position="212"/>
        <end position="230"/>
    </location>
</feature>
<dbReference type="PANTHER" id="PTHR35797">
    <property type="entry name" value="PROTEASE-RELATED"/>
    <property type="match status" value="1"/>
</dbReference>
<dbReference type="EC" id="3.4.-.-" evidence="4"/>
<evidence type="ECO:0000313" key="4">
    <source>
        <dbReference type="EMBL" id="MFC4357961.1"/>
    </source>
</evidence>
<keyword evidence="2" id="KW-0812">Transmembrane</keyword>
<sequence>MTLSVRPWISRHRLASFLLVTYAFTWTIQAALALSNLQASWTLSILVGLGAFGPPVGAAVVVWAGGGDLRAWVSQAFRWRIGLRWWALALLLPPAVLVVGSGLYALAGGPVDVGSLPFVGVYLFVLVWGTVWGGGQEELGWRGFMLPVLQERHSALASSLAVGVAWAGWHLPLFLNANTTHGGWPLSQQVVWFVTILAGSVLWTWMYNGTGGSVLAVAVFHAGINAMGVFHPADQAALAPGGVPDPWLTFLAEVTSGAVLLAFALGVVLVYGSTHLSKRARRGPEVLEGDADWAATSRSHSHDGRGRGADESR</sequence>
<organism evidence="4 5">
    <name type="scientific">Halobium salinum</name>
    <dbReference type="NCBI Taxonomy" id="1364940"/>
    <lineage>
        <taxon>Archaea</taxon>
        <taxon>Methanobacteriati</taxon>
        <taxon>Methanobacteriota</taxon>
        <taxon>Stenosarchaea group</taxon>
        <taxon>Halobacteria</taxon>
        <taxon>Halobacteriales</taxon>
        <taxon>Haloferacaceae</taxon>
        <taxon>Halobium</taxon>
    </lineage>
</organism>
<protein>
    <submittedName>
        <fullName evidence="4">CPBP family intramembrane glutamic endopeptidase</fullName>
        <ecNumber evidence="4">3.4.-.-</ecNumber>
    </submittedName>
</protein>
<dbReference type="RefSeq" id="WP_267624456.1">
    <property type="nucleotide sequence ID" value="NZ_JAODIW010000008.1"/>
</dbReference>
<feature type="transmembrane region" description="Helical" evidence="2">
    <location>
        <begin position="186"/>
        <end position="205"/>
    </location>
</feature>
<accession>A0ABD5PAY4</accession>
<dbReference type="InterPro" id="IPR042150">
    <property type="entry name" value="MmRce1-like"/>
</dbReference>
<keyword evidence="2" id="KW-0472">Membrane</keyword>
<gene>
    <name evidence="4" type="ORF">ACFO0N_08375</name>
</gene>
<feature type="region of interest" description="Disordered" evidence="1">
    <location>
        <begin position="291"/>
        <end position="313"/>
    </location>
</feature>
<dbReference type="PANTHER" id="PTHR35797:SF1">
    <property type="entry name" value="PROTEASE"/>
    <property type="match status" value="1"/>
</dbReference>
<dbReference type="InterPro" id="IPR003675">
    <property type="entry name" value="Rce1/LyrA-like_dom"/>
</dbReference>
<keyword evidence="2" id="KW-1133">Transmembrane helix</keyword>
<evidence type="ECO:0000256" key="2">
    <source>
        <dbReference type="SAM" id="Phobius"/>
    </source>
</evidence>
<feature type="transmembrane region" description="Helical" evidence="2">
    <location>
        <begin position="43"/>
        <end position="64"/>
    </location>
</feature>
<feature type="transmembrane region" description="Helical" evidence="2">
    <location>
        <begin position="250"/>
        <end position="272"/>
    </location>
</feature>
<dbReference type="GO" id="GO:0004175">
    <property type="term" value="F:endopeptidase activity"/>
    <property type="evidence" value="ECO:0007669"/>
    <property type="project" value="UniProtKB-ARBA"/>
</dbReference>
<dbReference type="AlphaFoldDB" id="A0ABD5PAY4"/>
<dbReference type="GO" id="GO:0080120">
    <property type="term" value="P:CAAX-box protein maturation"/>
    <property type="evidence" value="ECO:0007669"/>
    <property type="project" value="UniProtKB-ARBA"/>
</dbReference>
<comment type="caution">
    <text evidence="4">The sequence shown here is derived from an EMBL/GenBank/DDBJ whole genome shotgun (WGS) entry which is preliminary data.</text>
</comment>
<evidence type="ECO:0000313" key="5">
    <source>
        <dbReference type="Proteomes" id="UP001595921"/>
    </source>
</evidence>
<keyword evidence="4" id="KW-0378">Hydrolase</keyword>
<reference evidence="4 5" key="1">
    <citation type="journal article" date="2019" name="Int. J. Syst. Evol. Microbiol.">
        <title>The Global Catalogue of Microorganisms (GCM) 10K type strain sequencing project: providing services to taxonomists for standard genome sequencing and annotation.</title>
        <authorList>
            <consortium name="The Broad Institute Genomics Platform"/>
            <consortium name="The Broad Institute Genome Sequencing Center for Infectious Disease"/>
            <person name="Wu L."/>
            <person name="Ma J."/>
        </authorList>
    </citation>
    <scope>NUCLEOTIDE SEQUENCE [LARGE SCALE GENOMIC DNA]</scope>
    <source>
        <strain evidence="4 5">CGMCC 1.12553</strain>
    </source>
</reference>
<dbReference type="EMBL" id="JBHSDS010000006">
    <property type="protein sequence ID" value="MFC4357961.1"/>
    <property type="molecule type" value="Genomic_DNA"/>
</dbReference>
<dbReference type="Pfam" id="PF02517">
    <property type="entry name" value="Rce1-like"/>
    <property type="match status" value="1"/>
</dbReference>
<evidence type="ECO:0000256" key="1">
    <source>
        <dbReference type="SAM" id="MobiDB-lite"/>
    </source>
</evidence>
<feature type="transmembrane region" description="Helical" evidence="2">
    <location>
        <begin position="155"/>
        <end position="174"/>
    </location>
</feature>
<feature type="domain" description="CAAX prenyl protease 2/Lysostaphin resistance protein A-like" evidence="3">
    <location>
        <begin position="123"/>
        <end position="227"/>
    </location>
</feature>
<feature type="compositionally biased region" description="Basic and acidic residues" evidence="1">
    <location>
        <begin position="300"/>
        <end position="313"/>
    </location>
</feature>